<feature type="compositionally biased region" description="Polar residues" evidence="1">
    <location>
        <begin position="273"/>
        <end position="294"/>
    </location>
</feature>
<evidence type="ECO:0000313" key="3">
    <source>
        <dbReference type="Proteomes" id="UP000241890"/>
    </source>
</evidence>
<dbReference type="Proteomes" id="UP000241890">
    <property type="component" value="Unassembled WGS sequence"/>
</dbReference>
<proteinExistence type="predicted"/>
<gene>
    <name evidence="2" type="ORF">FCC1311_089242</name>
</gene>
<feature type="region of interest" description="Disordered" evidence="1">
    <location>
        <begin position="684"/>
        <end position="706"/>
    </location>
</feature>
<dbReference type="AlphaFoldDB" id="A0A2R5GQW2"/>
<keyword evidence="3" id="KW-1185">Reference proteome</keyword>
<evidence type="ECO:0000313" key="2">
    <source>
        <dbReference type="EMBL" id="GBG32699.1"/>
    </source>
</evidence>
<protein>
    <submittedName>
        <fullName evidence="2">Uncharacterized protein</fullName>
    </submittedName>
</protein>
<accession>A0A2R5GQW2</accession>
<feature type="region of interest" description="Disordered" evidence="1">
    <location>
        <begin position="60"/>
        <end position="129"/>
    </location>
</feature>
<feature type="compositionally biased region" description="Polar residues" evidence="1">
    <location>
        <begin position="618"/>
        <end position="628"/>
    </location>
</feature>
<feature type="region of interest" description="Disordered" evidence="1">
    <location>
        <begin position="448"/>
        <end position="490"/>
    </location>
</feature>
<dbReference type="EMBL" id="BEYU01000128">
    <property type="protein sequence ID" value="GBG32699.1"/>
    <property type="molecule type" value="Genomic_DNA"/>
</dbReference>
<feature type="region of interest" description="Disordered" evidence="1">
    <location>
        <begin position="1"/>
        <end position="25"/>
    </location>
</feature>
<organism evidence="2 3">
    <name type="scientific">Hondaea fermentalgiana</name>
    <dbReference type="NCBI Taxonomy" id="2315210"/>
    <lineage>
        <taxon>Eukaryota</taxon>
        <taxon>Sar</taxon>
        <taxon>Stramenopiles</taxon>
        <taxon>Bigyra</taxon>
        <taxon>Labyrinthulomycetes</taxon>
        <taxon>Thraustochytrida</taxon>
        <taxon>Thraustochytriidae</taxon>
        <taxon>Hondaea</taxon>
    </lineage>
</organism>
<feature type="compositionally biased region" description="Low complexity" evidence="1">
    <location>
        <begin position="64"/>
        <end position="107"/>
    </location>
</feature>
<feature type="region of interest" description="Disordered" evidence="1">
    <location>
        <begin position="513"/>
        <end position="628"/>
    </location>
</feature>
<dbReference type="PANTHER" id="PTHR24330">
    <property type="entry name" value="HOMEOBOX PROTEIN BARH-LIKE"/>
    <property type="match status" value="1"/>
</dbReference>
<feature type="compositionally biased region" description="Low complexity" evidence="1">
    <location>
        <begin position="513"/>
        <end position="522"/>
    </location>
</feature>
<evidence type="ECO:0000256" key="1">
    <source>
        <dbReference type="SAM" id="MobiDB-lite"/>
    </source>
</evidence>
<feature type="region of interest" description="Disordered" evidence="1">
    <location>
        <begin position="266"/>
        <end position="298"/>
    </location>
</feature>
<feature type="region of interest" description="Disordered" evidence="1">
    <location>
        <begin position="157"/>
        <end position="176"/>
    </location>
</feature>
<dbReference type="InterPro" id="IPR052145">
    <property type="entry name" value="Mediator/Homeobox_domain"/>
</dbReference>
<feature type="compositionally biased region" description="Basic residues" evidence="1">
    <location>
        <begin position="523"/>
        <end position="540"/>
    </location>
</feature>
<name>A0A2R5GQW2_9STRA</name>
<feature type="compositionally biased region" description="Acidic residues" evidence="1">
    <location>
        <begin position="569"/>
        <end position="584"/>
    </location>
</feature>
<sequence>MAAEQGGDGAWLFEPLSPDTLGLGDSVHQDVAEAGFDALLGDDDLLDEAVQLLGADEAAQASMHSGQQQQHFYSQQQQQHIQHAQQFQPQSQMSQQQQHQQQQQQHSAHMDSHRFPSHMHKERLSEGDARSHHLHYAHSNGNSSFMRHEQDLLSDDEGASSFEFGPRHSSHCGDEGELEREILESLAAGPSKPEADEDHSFNFVGDIKRAFSPIKQIVYSGSRPNSSGERSISEDAGIPYLGGACSPPLRSLPKHSAANAGDIIPASKKASVTMPSEDSATDSGSDHQLLNSTPNPNPWPSAADYRRIFLEFLADESSYPLYTTEQLGVCKLTGTPKQPSWLYTEPRVGMFFFECEHLRGKAGYGFPKAEGTKKFFEWKKTSYINEVPRAKPLVSYITANGKPRKVEGNPCTTGYRMRIVKIANPEQTPYAKRAIQLVLCDIREAHELAKRQGPRPPKRTPKYDSPAEGFSMHSSLQSSPHGGAPQGSAAAAAAVAAARLQHHQQQYLRAQLLQHQQHQQQLHAHHHRQHLQQHQQHQHQRGNQEEEDDEDEHRRQQLKAPQRRIQQGMEEETKDDDDDDDESDGQMLPQRRPAQAANLQVSRTHEDPSGPSRKTPPQIDTSPKRSQSPVFITASTHRTYQTASLPRAHVVHPHPTPAWAARATSNMNAMPLSPLKRLSIQSQEGTNGFINGSPKGSKMQRRSLCE</sequence>
<dbReference type="InParanoid" id="A0A2R5GQW2"/>
<reference evidence="2 3" key="1">
    <citation type="submission" date="2017-12" db="EMBL/GenBank/DDBJ databases">
        <title>Sequencing, de novo assembly and annotation of complete genome of a new Thraustochytrid species, strain FCC1311.</title>
        <authorList>
            <person name="Sedici K."/>
            <person name="Godart F."/>
            <person name="Aiese Cigliano R."/>
            <person name="Sanseverino W."/>
            <person name="Barakat M."/>
            <person name="Ortet P."/>
            <person name="Marechal E."/>
            <person name="Cagnac O."/>
            <person name="Amato A."/>
        </authorList>
    </citation>
    <scope>NUCLEOTIDE SEQUENCE [LARGE SCALE GENOMIC DNA]</scope>
</reference>
<comment type="caution">
    <text evidence="2">The sequence shown here is derived from an EMBL/GenBank/DDBJ whole genome shotgun (WGS) entry which is preliminary data.</text>
</comment>
<dbReference type="PANTHER" id="PTHR24330:SF19">
    <property type="entry name" value="MEDIATOR OF RNA POLYMERASE II TRANSCRIPTION SUBUNIT 29"/>
    <property type="match status" value="1"/>
</dbReference>